<comment type="function">
    <text evidence="9">Microtubule-binding protein that negatively regulates centriole duplication. Binds to and stabilizes microtubules.</text>
</comment>
<evidence type="ECO:0000256" key="5">
    <source>
        <dbReference type="ARBA" id="ARBA00022490"/>
    </source>
</evidence>
<keyword evidence="12" id="KW-1185">Reference proteome</keyword>
<evidence type="ECO:0000256" key="3">
    <source>
        <dbReference type="ARBA" id="ARBA00010494"/>
    </source>
</evidence>
<dbReference type="GO" id="GO:0046600">
    <property type="term" value="P:negative regulation of centriole replication"/>
    <property type="evidence" value="ECO:0007669"/>
    <property type="project" value="InterPro"/>
</dbReference>
<feature type="compositionally biased region" description="Polar residues" evidence="10">
    <location>
        <begin position="492"/>
        <end position="507"/>
    </location>
</feature>
<comment type="subcellular location">
    <subcellularLocation>
        <location evidence="1">Cytoplasm</location>
        <location evidence="1">Cytoskeleton</location>
        <location evidence="1">Microtubule organizing center</location>
        <location evidence="1">Centrosome</location>
        <location evidence="1">Centriole</location>
    </subcellularLocation>
    <subcellularLocation>
        <location evidence="2">Nucleus</location>
    </subcellularLocation>
</comment>
<evidence type="ECO:0000313" key="11">
    <source>
        <dbReference type="Ensembl" id="ENSDLAP00005069919.1"/>
    </source>
</evidence>
<dbReference type="InterPro" id="IPR029136">
    <property type="entry name" value="MDM1"/>
</dbReference>
<dbReference type="AlphaFoldDB" id="A0A8P4JZS0"/>
<feature type="compositionally biased region" description="Low complexity" evidence="10">
    <location>
        <begin position="434"/>
        <end position="453"/>
    </location>
</feature>
<evidence type="ECO:0000256" key="2">
    <source>
        <dbReference type="ARBA" id="ARBA00004123"/>
    </source>
</evidence>
<reference evidence="11" key="1">
    <citation type="submission" date="2025-08" db="UniProtKB">
        <authorList>
            <consortium name="Ensembl"/>
        </authorList>
    </citation>
    <scope>IDENTIFICATION</scope>
</reference>
<evidence type="ECO:0000256" key="6">
    <source>
        <dbReference type="ARBA" id="ARBA00022701"/>
    </source>
</evidence>
<feature type="compositionally biased region" description="Acidic residues" evidence="10">
    <location>
        <begin position="519"/>
        <end position="530"/>
    </location>
</feature>
<dbReference type="GO" id="GO:0008017">
    <property type="term" value="F:microtubule binding"/>
    <property type="evidence" value="ECO:0007669"/>
    <property type="project" value="InterPro"/>
</dbReference>
<dbReference type="PANTHER" id="PTHR32078:SF1">
    <property type="entry name" value="NUCLEAR PROTEIN MDM1"/>
    <property type="match status" value="1"/>
</dbReference>
<dbReference type="GO" id="GO:0005814">
    <property type="term" value="C:centriole"/>
    <property type="evidence" value="ECO:0007669"/>
    <property type="project" value="UniProtKB-SubCell"/>
</dbReference>
<feature type="compositionally biased region" description="Pro residues" evidence="10">
    <location>
        <begin position="174"/>
        <end position="194"/>
    </location>
</feature>
<evidence type="ECO:0000256" key="8">
    <source>
        <dbReference type="ARBA" id="ARBA00023242"/>
    </source>
</evidence>
<evidence type="ECO:0000256" key="1">
    <source>
        <dbReference type="ARBA" id="ARBA00004114"/>
    </source>
</evidence>
<evidence type="ECO:0000256" key="10">
    <source>
        <dbReference type="SAM" id="MobiDB-lite"/>
    </source>
</evidence>
<evidence type="ECO:0000256" key="9">
    <source>
        <dbReference type="ARBA" id="ARBA00045771"/>
    </source>
</evidence>
<protein>
    <recommendedName>
        <fullName evidence="4">Nuclear protein MDM1</fullName>
    </recommendedName>
</protein>
<keyword evidence="6" id="KW-0493">Microtubule</keyword>
<feature type="compositionally biased region" description="Low complexity" evidence="10">
    <location>
        <begin position="471"/>
        <end position="490"/>
    </location>
</feature>
<comment type="similarity">
    <text evidence="3">Belongs to the MDM1 family.</text>
</comment>
<organism evidence="11 12">
    <name type="scientific">Dicentrarchus labrax</name>
    <name type="common">European seabass</name>
    <name type="synonym">Morone labrax</name>
    <dbReference type="NCBI Taxonomy" id="13489"/>
    <lineage>
        <taxon>Eukaryota</taxon>
        <taxon>Metazoa</taxon>
        <taxon>Chordata</taxon>
        <taxon>Craniata</taxon>
        <taxon>Vertebrata</taxon>
        <taxon>Euteleostomi</taxon>
        <taxon>Actinopterygii</taxon>
        <taxon>Neopterygii</taxon>
        <taxon>Teleostei</taxon>
        <taxon>Neoteleostei</taxon>
        <taxon>Acanthomorphata</taxon>
        <taxon>Eupercaria</taxon>
        <taxon>Moronidae</taxon>
        <taxon>Dicentrarchus</taxon>
    </lineage>
</organism>
<evidence type="ECO:0000256" key="4">
    <source>
        <dbReference type="ARBA" id="ARBA00013508"/>
    </source>
</evidence>
<reference evidence="11" key="2">
    <citation type="submission" date="2025-09" db="UniProtKB">
        <authorList>
            <consortium name="Ensembl"/>
        </authorList>
    </citation>
    <scope>IDENTIFICATION</scope>
</reference>
<feature type="region of interest" description="Disordered" evidence="10">
    <location>
        <begin position="164"/>
        <end position="290"/>
    </location>
</feature>
<evidence type="ECO:0000313" key="12">
    <source>
        <dbReference type="Proteomes" id="UP000694389"/>
    </source>
</evidence>
<proteinExistence type="inferred from homology"/>
<name>A0A8P4JZS0_DICLA</name>
<dbReference type="Ensembl" id="ENSDLAT00005077578.1">
    <property type="protein sequence ID" value="ENSDLAP00005069919.1"/>
    <property type="gene ID" value="ENSDLAG00005035121.1"/>
</dbReference>
<keyword evidence="7" id="KW-0206">Cytoskeleton</keyword>
<accession>A0A8P4JZS0</accession>
<feature type="region of interest" description="Disordered" evidence="10">
    <location>
        <begin position="344"/>
        <end position="396"/>
    </location>
</feature>
<keyword evidence="8" id="KW-0539">Nucleus</keyword>
<keyword evidence="5" id="KW-0963">Cytoplasm</keyword>
<feature type="region of interest" description="Disordered" evidence="10">
    <location>
        <begin position="427"/>
        <end position="530"/>
    </location>
</feature>
<dbReference type="Proteomes" id="UP000694389">
    <property type="component" value="Unassembled WGS sequence"/>
</dbReference>
<dbReference type="GeneTree" id="ENSGT00390000004106"/>
<dbReference type="PANTHER" id="PTHR32078">
    <property type="entry name" value="NUCLEAR PROTEIN MDM1"/>
    <property type="match status" value="1"/>
</dbReference>
<dbReference type="GO" id="GO:0005634">
    <property type="term" value="C:nucleus"/>
    <property type="evidence" value="ECO:0007669"/>
    <property type="project" value="UniProtKB-SubCell"/>
</dbReference>
<sequence>VRLNTRRATGFPGPEVCLLGAARHWPASAPTRWVSAENPVSSVGRGSVLVVSLSPAARCSFHQIPGAPSLSRLLAHTEQRHLLPLGAAQPTGRSQNLQHLLEHEQTLDPLHSLKLQQDHDLLQTQDLLQDHDLLQTQDLEQDHDLLQTQDLEQDHDLLQTQDLEGHDLLDPGPRTGPRPAADPGPRTGPRPAADPRPSARPRTTADSGSVEPGAAGKSAKPRPSKLDSQPQPSRPLTSAPDGQQPSADEVQHALRWRAGLRSGGRRSGSQQSEYHRQFSWKKPQAAASPMLTAEQLLHSSSRSVPPFKTNPVPVETEYRRSFQGLAPPSEPRLRKHLEHQRVPLFHAYMANKKRREESEKKLHPRPDDATPPPPPQVQRGHRILEEGGAPDGEALQVKELRQKVSLYRHRGWGANFSRGHLSQLVSEHNALWEPTDTTDSTSDPPSPRLTSDLCPDPDSRSTSHVEALDLASRSSNSSRRSSAAAVVVGSGETHNVNKNKQIKAQTPQSPPAERLTAWGEEEEEEEHTDE</sequence>
<evidence type="ECO:0000256" key="7">
    <source>
        <dbReference type="ARBA" id="ARBA00023212"/>
    </source>
</evidence>
<feature type="compositionally biased region" description="Basic and acidic residues" evidence="10">
    <location>
        <begin position="354"/>
        <end position="368"/>
    </location>
</feature>
<feature type="compositionally biased region" description="Polar residues" evidence="10">
    <location>
        <begin position="226"/>
        <end position="246"/>
    </location>
</feature>
<feature type="compositionally biased region" description="Basic and acidic residues" evidence="10">
    <location>
        <begin position="457"/>
        <end position="467"/>
    </location>
</feature>
<dbReference type="Pfam" id="PF15501">
    <property type="entry name" value="MDM1"/>
    <property type="match status" value="2"/>
</dbReference>
<dbReference type="GO" id="GO:0005874">
    <property type="term" value="C:microtubule"/>
    <property type="evidence" value="ECO:0007669"/>
    <property type="project" value="UniProtKB-KW"/>
</dbReference>